<evidence type="ECO:0000313" key="2">
    <source>
        <dbReference type="Proteomes" id="UP001337681"/>
    </source>
</evidence>
<protein>
    <submittedName>
        <fullName evidence="1">Uncharacterized protein</fullName>
    </submittedName>
</protein>
<name>A0ABU7H320_9SPHI</name>
<dbReference type="EMBL" id="JAZDQU010000002">
    <property type="protein sequence ID" value="MEE1885724.1"/>
    <property type="molecule type" value="Genomic_DNA"/>
</dbReference>
<proteinExistence type="predicted"/>
<reference evidence="1 2" key="1">
    <citation type="submission" date="2024-01" db="EMBL/GenBank/DDBJ databases">
        <title>Pedobacter sp. nov., isolated from oil-contaminated soil.</title>
        <authorList>
            <person name="Le N.T.T."/>
        </authorList>
    </citation>
    <scope>NUCLEOTIDE SEQUENCE [LARGE SCALE GENOMIC DNA]</scope>
    <source>
        <strain evidence="1 2">VNH31</strain>
    </source>
</reference>
<dbReference type="RefSeq" id="WP_330146619.1">
    <property type="nucleotide sequence ID" value="NZ_JAZDQU010000002.1"/>
</dbReference>
<comment type="caution">
    <text evidence="1">The sequence shown here is derived from an EMBL/GenBank/DDBJ whole genome shotgun (WGS) entry which is preliminary data.</text>
</comment>
<gene>
    <name evidence="1" type="ORF">VRU49_09880</name>
</gene>
<keyword evidence="2" id="KW-1185">Reference proteome</keyword>
<sequence length="69" mass="7958">MIYFVNILPQSNGDHVIHTENCAHLPNMRQRTILGYFKTSMEAIEVAKKNYAKCNGCRDCSEAIYNNYN</sequence>
<organism evidence="1 2">
    <name type="scientific">Pedobacter flavus</name>
    <dbReference type="NCBI Taxonomy" id="3113906"/>
    <lineage>
        <taxon>Bacteria</taxon>
        <taxon>Pseudomonadati</taxon>
        <taxon>Bacteroidota</taxon>
        <taxon>Sphingobacteriia</taxon>
        <taxon>Sphingobacteriales</taxon>
        <taxon>Sphingobacteriaceae</taxon>
        <taxon>Pedobacter</taxon>
    </lineage>
</organism>
<dbReference type="Proteomes" id="UP001337681">
    <property type="component" value="Unassembled WGS sequence"/>
</dbReference>
<accession>A0ABU7H320</accession>
<evidence type="ECO:0000313" key="1">
    <source>
        <dbReference type="EMBL" id="MEE1885724.1"/>
    </source>
</evidence>